<keyword evidence="1" id="KW-0175">Coiled coil</keyword>
<keyword evidence="4" id="KW-1185">Reference proteome</keyword>
<protein>
    <submittedName>
        <fullName evidence="3">Uncharacterized protein</fullName>
    </submittedName>
</protein>
<name>A0A8I6S006_CIMLE</name>
<gene>
    <name evidence="3" type="primary">106670106</name>
</gene>
<dbReference type="EnsemblMetazoa" id="XM_014400141.2">
    <property type="protein sequence ID" value="XP_014255627.1"/>
    <property type="gene ID" value="LOC106670106"/>
</dbReference>
<sequence>MAKRDGDDNLSPEMQAKMQAAKKLQDELNAKLSQFGQIASNKNMSSVKEYDDLEKELLELKKYAASVKNENDAKLNDMINAMNKKMEKMAKTALEEQRQIAKNYHNLVKDIKDIITKLLKLIDSFDVPSDEKNQMKSTFLQFQMMADAKTKEVETFIAEIEQASKKMDTADKAKLTKEDIGVKIDDLVQKIRANKQISHPGGPGGPAIIIVPVQQAPGGPANNKKQ</sequence>
<accession>A0A8I6S006</accession>
<evidence type="ECO:0000313" key="3">
    <source>
        <dbReference type="EnsemblMetazoa" id="XP_014255627.1"/>
    </source>
</evidence>
<dbReference type="OrthoDB" id="10582162at2759"/>
<dbReference type="Proteomes" id="UP000494040">
    <property type="component" value="Unassembled WGS sequence"/>
</dbReference>
<feature type="coiled-coil region" evidence="1">
    <location>
        <begin position="146"/>
        <end position="173"/>
    </location>
</feature>
<feature type="region of interest" description="Disordered" evidence="2">
    <location>
        <begin position="1"/>
        <end position="22"/>
    </location>
</feature>
<dbReference type="EnsemblMetazoa" id="XM_014400139.2">
    <property type="protein sequence ID" value="XP_014255625.1"/>
    <property type="gene ID" value="LOC106670106"/>
</dbReference>
<dbReference type="AlphaFoldDB" id="A0A8I6S006"/>
<evidence type="ECO:0000256" key="2">
    <source>
        <dbReference type="SAM" id="MobiDB-lite"/>
    </source>
</evidence>
<evidence type="ECO:0000313" key="4">
    <source>
        <dbReference type="Proteomes" id="UP000494040"/>
    </source>
</evidence>
<dbReference type="EnsemblMetazoa" id="XM_014400138.1">
    <property type="protein sequence ID" value="XP_014255624.1"/>
    <property type="gene ID" value="LOC106670106"/>
</dbReference>
<evidence type="ECO:0000256" key="1">
    <source>
        <dbReference type="SAM" id="Coils"/>
    </source>
</evidence>
<proteinExistence type="predicted"/>
<organism evidence="3 4">
    <name type="scientific">Cimex lectularius</name>
    <name type="common">Bed bug</name>
    <name type="synonym">Acanthia lectularia</name>
    <dbReference type="NCBI Taxonomy" id="79782"/>
    <lineage>
        <taxon>Eukaryota</taxon>
        <taxon>Metazoa</taxon>
        <taxon>Ecdysozoa</taxon>
        <taxon>Arthropoda</taxon>
        <taxon>Hexapoda</taxon>
        <taxon>Insecta</taxon>
        <taxon>Pterygota</taxon>
        <taxon>Neoptera</taxon>
        <taxon>Paraneoptera</taxon>
        <taxon>Hemiptera</taxon>
        <taxon>Heteroptera</taxon>
        <taxon>Panheteroptera</taxon>
        <taxon>Cimicomorpha</taxon>
        <taxon>Cimicidae</taxon>
        <taxon>Cimex</taxon>
    </lineage>
</organism>
<reference evidence="3" key="1">
    <citation type="submission" date="2022-01" db="UniProtKB">
        <authorList>
            <consortium name="EnsemblMetazoa"/>
        </authorList>
    </citation>
    <scope>IDENTIFICATION</scope>
</reference>